<keyword evidence="1" id="KW-1133">Transmembrane helix</keyword>
<dbReference type="Proteomes" id="UP001153712">
    <property type="component" value="Chromosome 3"/>
</dbReference>
<feature type="transmembrane region" description="Helical" evidence="1">
    <location>
        <begin position="219"/>
        <end position="235"/>
    </location>
</feature>
<feature type="transmembrane region" description="Helical" evidence="1">
    <location>
        <begin position="193"/>
        <end position="212"/>
    </location>
</feature>
<name>A0A9P0GWT3_PHYSR</name>
<reference evidence="2" key="1">
    <citation type="submission" date="2022-01" db="EMBL/GenBank/DDBJ databases">
        <authorList>
            <person name="King R."/>
        </authorList>
    </citation>
    <scope>NUCLEOTIDE SEQUENCE</scope>
</reference>
<feature type="transmembrane region" description="Helical" evidence="1">
    <location>
        <begin position="91"/>
        <end position="112"/>
    </location>
</feature>
<accession>A0A9P0GWT3</accession>
<evidence type="ECO:0000313" key="3">
    <source>
        <dbReference type="Proteomes" id="UP001153712"/>
    </source>
</evidence>
<feature type="transmembrane region" description="Helical" evidence="1">
    <location>
        <begin position="48"/>
        <end position="70"/>
    </location>
</feature>
<keyword evidence="1" id="KW-0472">Membrane</keyword>
<evidence type="ECO:0000256" key="1">
    <source>
        <dbReference type="SAM" id="Phobius"/>
    </source>
</evidence>
<evidence type="ECO:0000313" key="2">
    <source>
        <dbReference type="EMBL" id="CAH1181568.1"/>
    </source>
</evidence>
<protein>
    <submittedName>
        <fullName evidence="2">Uncharacterized protein</fullName>
    </submittedName>
</protein>
<dbReference type="AlphaFoldDB" id="A0A9P0GWT3"/>
<dbReference type="EMBL" id="OU900096">
    <property type="protein sequence ID" value="CAH1181568.1"/>
    <property type="molecule type" value="Genomic_DNA"/>
</dbReference>
<sequence>MTIMYGNMMRKFRMVNKMFQTVIKLITHNKRAANVSLKNEMLKSSKTLKHICLTFHFIFSPIAYNLYMFFQVTETTLPIKIMKALSLNRSYLLKFYHIMIFYIIPIHSITYIPTPVYTVVYCSRHIKFSLKQVVEEMKNFQQNDDQLKASITERLHSNKYQQKVKKELIYYIKQYNAIKRAADYVNHCIKWRFLSIFIVGGLSAAFNLVLILQVDFKSQIFQAGIVLIILAYNVITAECGEQIQLEVVVNIQEYEE</sequence>
<keyword evidence="1" id="KW-0812">Transmembrane</keyword>
<proteinExistence type="predicted"/>
<gene>
    <name evidence="2" type="ORF">PHYEVI_LOCUS6600</name>
</gene>
<organism evidence="2 3">
    <name type="scientific">Phyllotreta striolata</name>
    <name type="common">Striped flea beetle</name>
    <name type="synonym">Crioceris striolata</name>
    <dbReference type="NCBI Taxonomy" id="444603"/>
    <lineage>
        <taxon>Eukaryota</taxon>
        <taxon>Metazoa</taxon>
        <taxon>Ecdysozoa</taxon>
        <taxon>Arthropoda</taxon>
        <taxon>Hexapoda</taxon>
        <taxon>Insecta</taxon>
        <taxon>Pterygota</taxon>
        <taxon>Neoptera</taxon>
        <taxon>Endopterygota</taxon>
        <taxon>Coleoptera</taxon>
        <taxon>Polyphaga</taxon>
        <taxon>Cucujiformia</taxon>
        <taxon>Chrysomeloidea</taxon>
        <taxon>Chrysomelidae</taxon>
        <taxon>Galerucinae</taxon>
        <taxon>Alticini</taxon>
        <taxon>Phyllotreta</taxon>
    </lineage>
</organism>
<keyword evidence="3" id="KW-1185">Reference proteome</keyword>